<name>A0A2B4T1R8_STYPI</name>
<accession>A0A2B4T1R8</accession>
<proteinExistence type="predicted"/>
<comment type="caution">
    <text evidence="2">The sequence shown here is derived from an EMBL/GenBank/DDBJ whole genome shotgun (WGS) entry which is preliminary data.</text>
</comment>
<sequence length="209" mass="23766">MMEFDHSVVDLQDLSEWPDSLEFDEFFDPSEVHEEPLAKRRRTSIEESPKTHAVASMIRKPVELNCSGHISPSRIKEALCQNGYLATGIFSAVLHQEDPYPGLFLNQTVELFGATFVSGNVLLHQMETLFFMVRQQVFKLENDGSMTTLSGRFLFIVGAVCFSSLESLPQMELFCYLERSLFVSAKFWKHFGNKDLQLSGQAPSKKPDF</sequence>
<dbReference type="Proteomes" id="UP000225706">
    <property type="component" value="Unassembled WGS sequence"/>
</dbReference>
<keyword evidence="3" id="KW-1185">Reference proteome</keyword>
<dbReference type="OrthoDB" id="8193282at2759"/>
<gene>
    <name evidence="2" type="ORF">AWC38_SpisGene539</name>
</gene>
<organism evidence="2 3">
    <name type="scientific">Stylophora pistillata</name>
    <name type="common">Smooth cauliflower coral</name>
    <dbReference type="NCBI Taxonomy" id="50429"/>
    <lineage>
        <taxon>Eukaryota</taxon>
        <taxon>Metazoa</taxon>
        <taxon>Cnidaria</taxon>
        <taxon>Anthozoa</taxon>
        <taxon>Hexacorallia</taxon>
        <taxon>Scleractinia</taxon>
        <taxon>Astrocoeniina</taxon>
        <taxon>Pocilloporidae</taxon>
        <taxon>Stylophora</taxon>
    </lineage>
</organism>
<dbReference type="Pfam" id="PF14910">
    <property type="entry name" value="MMS22L_N"/>
    <property type="match status" value="1"/>
</dbReference>
<evidence type="ECO:0000259" key="1">
    <source>
        <dbReference type="Pfam" id="PF14910"/>
    </source>
</evidence>
<protein>
    <recommendedName>
        <fullName evidence="1">Protein MMS22-like N-terminal domain-containing protein</fullName>
    </recommendedName>
</protein>
<dbReference type="InterPro" id="IPR029425">
    <property type="entry name" value="MMS22L_N"/>
</dbReference>
<feature type="domain" description="Protein MMS22-like N-terminal" evidence="1">
    <location>
        <begin position="75"/>
        <end position="142"/>
    </location>
</feature>
<dbReference type="EMBL" id="LSMT01000003">
    <property type="protein sequence ID" value="PFX34607.1"/>
    <property type="molecule type" value="Genomic_DNA"/>
</dbReference>
<reference evidence="3" key="1">
    <citation type="journal article" date="2017" name="bioRxiv">
        <title>Comparative analysis of the genomes of Stylophora pistillata and Acropora digitifera provides evidence for extensive differences between species of corals.</title>
        <authorList>
            <person name="Voolstra C.R."/>
            <person name="Li Y."/>
            <person name="Liew Y.J."/>
            <person name="Baumgarten S."/>
            <person name="Zoccola D."/>
            <person name="Flot J.-F."/>
            <person name="Tambutte S."/>
            <person name="Allemand D."/>
            <person name="Aranda M."/>
        </authorList>
    </citation>
    <scope>NUCLEOTIDE SEQUENCE [LARGE SCALE GENOMIC DNA]</scope>
</reference>
<evidence type="ECO:0000313" key="2">
    <source>
        <dbReference type="EMBL" id="PFX34607.1"/>
    </source>
</evidence>
<evidence type="ECO:0000313" key="3">
    <source>
        <dbReference type="Proteomes" id="UP000225706"/>
    </source>
</evidence>
<dbReference type="AlphaFoldDB" id="A0A2B4T1R8"/>